<protein>
    <submittedName>
        <fullName evidence="4">LALA0S05e02916g1_1</fullName>
    </submittedName>
</protein>
<evidence type="ECO:0000313" key="4">
    <source>
        <dbReference type="EMBL" id="CEP62319.1"/>
    </source>
</evidence>
<dbReference type="SUPFAM" id="SSF48371">
    <property type="entry name" value="ARM repeat"/>
    <property type="match status" value="1"/>
</dbReference>
<dbReference type="PANTHER" id="PTHR45994:SF1">
    <property type="entry name" value="FI21225P1"/>
    <property type="match status" value="1"/>
</dbReference>
<dbReference type="Pfam" id="PF11701">
    <property type="entry name" value="UNC45-central"/>
    <property type="match status" value="1"/>
</dbReference>
<evidence type="ECO:0000313" key="5">
    <source>
        <dbReference type="Proteomes" id="UP000054304"/>
    </source>
</evidence>
<dbReference type="GO" id="GO:0017022">
    <property type="term" value="F:myosin binding"/>
    <property type="evidence" value="ECO:0007669"/>
    <property type="project" value="EnsemblFungi"/>
</dbReference>
<comment type="subcellular location">
    <subcellularLocation>
        <location evidence="1">Cytoplasm</location>
    </subcellularLocation>
</comment>
<evidence type="ECO:0000256" key="2">
    <source>
        <dbReference type="ARBA" id="ARBA00022490"/>
    </source>
</evidence>
<dbReference type="RefSeq" id="XP_022628545.1">
    <property type="nucleotide sequence ID" value="XM_022772197.1"/>
</dbReference>
<dbReference type="GO" id="GO:0042802">
    <property type="term" value="F:identical protein binding"/>
    <property type="evidence" value="ECO:0007669"/>
    <property type="project" value="EnsemblFungi"/>
</dbReference>
<feature type="domain" description="UNC-45/Cro1/She4 central" evidence="3">
    <location>
        <begin position="195"/>
        <end position="322"/>
    </location>
</feature>
<dbReference type="HOGENOM" id="CLU_364165_0_0_1"/>
<keyword evidence="2" id="KW-0963">Cytoplasm</keyword>
<dbReference type="PANTHER" id="PTHR45994">
    <property type="entry name" value="FI21225P1"/>
    <property type="match status" value="1"/>
</dbReference>
<dbReference type="EMBL" id="LN736364">
    <property type="protein sequence ID" value="CEP62319.1"/>
    <property type="molecule type" value="Genomic_DNA"/>
</dbReference>
<sequence length="773" mass="86340">MGDVDIPNLEALQLVGSKKQDQENEKNRQFENWTGNDFINGVNQLFQENQDAADKTWNELLLKRALDDYAESRDFTITKFRENIDTGLTILSSCGLCTTDIVYRCFEGREAVDLLVLEIIKILELQNDKWVDIDHTDGSGSDNNPFNGPAGFTSFLLTLAVELVSKKNLEFEKVKSFVKIAVLRAHGQIEPIKLLYAMAEKYEQQFRAELLEVFTSLLEEGNQQKGLIEAYLLAVVSVLKALYLKTTTFCTELFTSEQFQAVAQPNLFKSSEITGSLLDLMSIACIDSVARNYIAENYFILLSECLSIEAYKFAATLVLLKTWNFTKLKGDAIDDMASTLIHQLNVPQKQNSAESLKQDELAIEGLAYLSLKLSVKTLLLSSLSLHAALVDYLRVKTTPNSMYYGILVILGNLTESQDPNASIDKSIQGLKDRAEPSNIKAHKETEPIKEATILKFISDCILSRDVVGHVRSHIKIRKMQGTGSHHQLLRLIYNAAKNKAFITTLVSQGSVTILLESLVLPSIPSEVRILALRALARILTAVDPKLIFKEYSSLNALPFLFEILPDPALSSENSSQVQDIYESLLALTNLATLSESSALCDKIVSTPAYWIKLENLMLDSVVEIQRSALELFSNMMASSLRVAVKFFNFQNPLSVRNFKILVKLLNLDDRKSRLAVAAIFANITTSVPFIAEELSQQADLMKNAIEILHDQKDDTEMRHRLLVLLDALMDSGIHSEVLSSQRSELKKALLEAQKAEPSSSQYSASISNMISKL</sequence>
<proteinExistence type="predicted"/>
<evidence type="ECO:0000256" key="1">
    <source>
        <dbReference type="ARBA" id="ARBA00004496"/>
    </source>
</evidence>
<dbReference type="InterPro" id="IPR011989">
    <property type="entry name" value="ARM-like"/>
</dbReference>
<reference evidence="4 5" key="1">
    <citation type="submission" date="2014-12" db="EMBL/GenBank/DDBJ databases">
        <authorList>
            <person name="Neuveglise Cecile"/>
        </authorList>
    </citation>
    <scope>NUCLEOTIDE SEQUENCE [LARGE SCALE GENOMIC DNA]</scope>
    <source>
        <strain evidence="4 5">CBS 12615</strain>
    </source>
</reference>
<dbReference type="Proteomes" id="UP000054304">
    <property type="component" value="Unassembled WGS sequence"/>
</dbReference>
<dbReference type="Gene3D" id="1.25.10.10">
    <property type="entry name" value="Leucine-rich Repeat Variant"/>
    <property type="match status" value="1"/>
</dbReference>
<dbReference type="STRING" id="1245769.A0A0C7MX69"/>
<dbReference type="GO" id="GO:0008298">
    <property type="term" value="P:intracellular mRNA localization"/>
    <property type="evidence" value="ECO:0007669"/>
    <property type="project" value="EnsemblFungi"/>
</dbReference>
<dbReference type="GeneID" id="34685783"/>
<dbReference type="GO" id="GO:0051879">
    <property type="term" value="F:Hsp90 protein binding"/>
    <property type="evidence" value="ECO:0007669"/>
    <property type="project" value="TreeGrafter"/>
</dbReference>
<dbReference type="OrthoDB" id="5574718at2759"/>
<evidence type="ECO:0000259" key="3">
    <source>
        <dbReference type="Pfam" id="PF11701"/>
    </source>
</evidence>
<dbReference type="GO" id="GO:0007533">
    <property type="term" value="P:mating type switching"/>
    <property type="evidence" value="ECO:0007669"/>
    <property type="project" value="EnsemblFungi"/>
</dbReference>
<dbReference type="Gene3D" id="1.25.10.100">
    <property type="match status" value="1"/>
</dbReference>
<gene>
    <name evidence="4" type="ORF">LALA0_S05e02916g</name>
</gene>
<name>A0A0C7MX69_9SACH</name>
<dbReference type="AlphaFoldDB" id="A0A0C7MX69"/>
<keyword evidence="5" id="KW-1185">Reference proteome</keyword>
<accession>A0A0C7MX69</accession>
<dbReference type="InterPro" id="IPR016024">
    <property type="entry name" value="ARM-type_fold"/>
</dbReference>
<organism evidence="4 5">
    <name type="scientific">Lachancea lanzarotensis</name>
    <dbReference type="NCBI Taxonomy" id="1245769"/>
    <lineage>
        <taxon>Eukaryota</taxon>
        <taxon>Fungi</taxon>
        <taxon>Dikarya</taxon>
        <taxon>Ascomycota</taxon>
        <taxon>Saccharomycotina</taxon>
        <taxon>Saccharomycetes</taxon>
        <taxon>Saccharomycetales</taxon>
        <taxon>Saccharomycetaceae</taxon>
        <taxon>Lachancea</taxon>
    </lineage>
</organism>
<dbReference type="GO" id="GO:0005737">
    <property type="term" value="C:cytoplasm"/>
    <property type="evidence" value="ECO:0007669"/>
    <property type="project" value="UniProtKB-SubCell"/>
</dbReference>
<dbReference type="InterPro" id="IPR024660">
    <property type="entry name" value="UCS_central_dom"/>
</dbReference>